<comment type="caution">
    <text evidence="1">The sequence shown here is derived from an EMBL/GenBank/DDBJ whole genome shotgun (WGS) entry which is preliminary data.</text>
</comment>
<keyword evidence="2" id="KW-1185">Reference proteome</keyword>
<evidence type="ECO:0000313" key="2">
    <source>
        <dbReference type="Proteomes" id="UP001595796"/>
    </source>
</evidence>
<proteinExistence type="predicted"/>
<sequence>MAHWIKAKTTTGSEITINLDKVVFMIKVKSGQKNASQIQYGSDNGQMLGANIVMGSPEELLALPRVA</sequence>
<dbReference type="RefSeq" id="WP_114958174.1">
    <property type="nucleotide sequence ID" value="NZ_JBHSJF010000005.1"/>
</dbReference>
<dbReference type="EMBL" id="JBHSJF010000005">
    <property type="protein sequence ID" value="MFC5067724.1"/>
    <property type="molecule type" value="Genomic_DNA"/>
</dbReference>
<name>A0ABV9Z2D6_9HYPH</name>
<dbReference type="Proteomes" id="UP001595796">
    <property type="component" value="Unassembled WGS sequence"/>
</dbReference>
<accession>A0ABV9Z2D6</accession>
<gene>
    <name evidence="1" type="ORF">ACFPFW_06805</name>
</gene>
<protein>
    <submittedName>
        <fullName evidence="1">Uncharacterized protein</fullName>
    </submittedName>
</protein>
<organism evidence="1 2">
    <name type="scientific">Flaviflagellibacter deserti</name>
    <dbReference type="NCBI Taxonomy" id="2267266"/>
    <lineage>
        <taxon>Bacteria</taxon>
        <taxon>Pseudomonadati</taxon>
        <taxon>Pseudomonadota</taxon>
        <taxon>Alphaproteobacteria</taxon>
        <taxon>Hyphomicrobiales</taxon>
        <taxon>Flaviflagellibacter</taxon>
    </lineage>
</organism>
<reference evidence="2" key="1">
    <citation type="journal article" date="2019" name="Int. J. Syst. Evol. Microbiol.">
        <title>The Global Catalogue of Microorganisms (GCM) 10K type strain sequencing project: providing services to taxonomists for standard genome sequencing and annotation.</title>
        <authorList>
            <consortium name="The Broad Institute Genomics Platform"/>
            <consortium name="The Broad Institute Genome Sequencing Center for Infectious Disease"/>
            <person name="Wu L."/>
            <person name="Ma J."/>
        </authorList>
    </citation>
    <scope>NUCLEOTIDE SEQUENCE [LARGE SCALE GENOMIC DNA]</scope>
    <source>
        <strain evidence="2">CGMCC 1.16444</strain>
    </source>
</reference>
<evidence type="ECO:0000313" key="1">
    <source>
        <dbReference type="EMBL" id="MFC5067724.1"/>
    </source>
</evidence>